<evidence type="ECO:0000256" key="2">
    <source>
        <dbReference type="PROSITE-ProRule" id="PRU00176"/>
    </source>
</evidence>
<feature type="compositionally biased region" description="Basic and acidic residues" evidence="3">
    <location>
        <begin position="547"/>
        <end position="578"/>
    </location>
</feature>
<dbReference type="SMART" id="SM00311">
    <property type="entry name" value="PWI"/>
    <property type="match status" value="1"/>
</dbReference>
<protein>
    <recommendedName>
        <fullName evidence="8">RNA-binding protein 25</fullName>
    </recommendedName>
</protein>
<dbReference type="SUPFAM" id="SSF54928">
    <property type="entry name" value="RNA-binding domain, RBD"/>
    <property type="match status" value="1"/>
</dbReference>
<dbReference type="Pfam" id="PF01480">
    <property type="entry name" value="PWI"/>
    <property type="match status" value="1"/>
</dbReference>
<keyword evidence="2" id="KW-0694">RNA-binding</keyword>
<evidence type="ECO:0000259" key="5">
    <source>
        <dbReference type="PROSITE" id="PS51025"/>
    </source>
</evidence>
<dbReference type="CDD" id="cd12446">
    <property type="entry name" value="RRM_RBM25"/>
    <property type="match status" value="1"/>
</dbReference>
<dbReference type="SUPFAM" id="SSF101233">
    <property type="entry name" value="PWI domain"/>
    <property type="match status" value="1"/>
</dbReference>
<feature type="compositionally biased region" description="Basic and acidic residues" evidence="3">
    <location>
        <begin position="792"/>
        <end position="853"/>
    </location>
</feature>
<feature type="domain" description="RRM" evidence="4">
    <location>
        <begin position="243"/>
        <end position="323"/>
    </location>
</feature>
<dbReference type="PROSITE" id="PS50102">
    <property type="entry name" value="RRM"/>
    <property type="match status" value="1"/>
</dbReference>
<feature type="region of interest" description="Disordered" evidence="3">
    <location>
        <begin position="547"/>
        <end position="620"/>
    </location>
</feature>
<dbReference type="GO" id="GO:0003723">
    <property type="term" value="F:RNA binding"/>
    <property type="evidence" value="ECO:0007669"/>
    <property type="project" value="UniProtKB-UniRule"/>
</dbReference>
<feature type="region of interest" description="Disordered" evidence="3">
    <location>
        <begin position="641"/>
        <end position="696"/>
    </location>
</feature>
<dbReference type="InterPro" id="IPR035979">
    <property type="entry name" value="RBD_domain_sf"/>
</dbReference>
<dbReference type="InterPro" id="IPR002483">
    <property type="entry name" value="PWI_dom"/>
</dbReference>
<feature type="compositionally biased region" description="Acidic residues" evidence="3">
    <location>
        <begin position="394"/>
        <end position="403"/>
    </location>
</feature>
<feature type="compositionally biased region" description="Basic and acidic residues" evidence="3">
    <location>
        <begin position="366"/>
        <end position="375"/>
    </location>
</feature>
<dbReference type="InterPro" id="IPR034268">
    <property type="entry name" value="RBM25_RRM"/>
</dbReference>
<evidence type="ECO:0008006" key="8">
    <source>
        <dbReference type="Google" id="ProtNLM"/>
    </source>
</evidence>
<dbReference type="Pfam" id="PF00076">
    <property type="entry name" value="RRM_1"/>
    <property type="match status" value="1"/>
</dbReference>
<evidence type="ECO:0000313" key="7">
    <source>
        <dbReference type="Proteomes" id="UP000734854"/>
    </source>
</evidence>
<dbReference type="InterPro" id="IPR012677">
    <property type="entry name" value="Nucleotide-bd_a/b_plait_sf"/>
</dbReference>
<accession>A0A8J5C5G9</accession>
<feature type="region of interest" description="Disordered" evidence="3">
    <location>
        <begin position="333"/>
        <end position="528"/>
    </location>
</feature>
<evidence type="ECO:0000256" key="1">
    <source>
        <dbReference type="ARBA" id="ARBA00022664"/>
    </source>
</evidence>
<keyword evidence="7" id="KW-1185">Reference proteome</keyword>
<feature type="compositionally biased region" description="Basic and acidic residues" evidence="3">
    <location>
        <begin position="333"/>
        <end position="357"/>
    </location>
</feature>
<dbReference type="InterPro" id="IPR053294">
    <property type="entry name" value="RBM_PWI_domain"/>
</dbReference>
<organism evidence="6 7">
    <name type="scientific">Zingiber officinale</name>
    <name type="common">Ginger</name>
    <name type="synonym">Amomum zingiber</name>
    <dbReference type="NCBI Taxonomy" id="94328"/>
    <lineage>
        <taxon>Eukaryota</taxon>
        <taxon>Viridiplantae</taxon>
        <taxon>Streptophyta</taxon>
        <taxon>Embryophyta</taxon>
        <taxon>Tracheophyta</taxon>
        <taxon>Spermatophyta</taxon>
        <taxon>Magnoliopsida</taxon>
        <taxon>Liliopsida</taxon>
        <taxon>Zingiberales</taxon>
        <taxon>Zingiberaceae</taxon>
        <taxon>Zingiber</taxon>
    </lineage>
</organism>
<dbReference type="EMBL" id="JACMSC010000019">
    <property type="protein sequence ID" value="KAG6473275.1"/>
    <property type="molecule type" value="Genomic_DNA"/>
</dbReference>
<dbReference type="Proteomes" id="UP000734854">
    <property type="component" value="Unassembled WGS sequence"/>
</dbReference>
<keyword evidence="1" id="KW-0507">mRNA processing</keyword>
<dbReference type="CDD" id="cd14686">
    <property type="entry name" value="bZIP"/>
    <property type="match status" value="1"/>
</dbReference>
<sequence length="968" mass="109395">MAVTSPSSPRILDSNADAGNPPSSALSDSSSITLPPAVSAPASVEPPASNPFNSIPNPALVAPPPPPPPAVHSFAPPSFRPLAAPHVLQYSAANNPMAQNPAFLMGQAPGIHPPGVSAPASGMPPGAPPGSVPPLRPGVPYQVAPGQTPAPMSYAQVGNGYMAVPPQVCHTAAGICYLCGMHRYPAPYQMIRPGFPLHHMPPTGVMPAVPRPPIPGIRGVPPVATPIVRPFIPVVAPVEKPQTTVYVGKIAATIENEFLLSILTLCGPVKSWKRAQDPSDGTPKAFGFCEFESAEGVLRSLRLLSKLNIDGQELMLNINQATREYLERYVEKKAEKEKQKEAETGTPPIEKDSREGSEMQEQPTKPVEEGIKKDPEDSEEKENQVGNKKFGLVTEEDREADSDALEKLMGMIEERLKNRPLPPPVLVDGSAKSTSDIPSKSRDVDSDVDIMKSDVEDKNDEDTTSENKPATESDKPETASPDRSRRHDNRSRERDRERELKREKERELERVERERERDKVRREREREMKLREAERLYKDRLKEWEAREREREYQRQYEKEREKERDRERWKDILRQEDESSDDDDDSRKRRRRTSLLEEKRRKRQREKEEDLEDKLKEKEEIAEAKRRAIEEQQLKLEVKQLKSDSKSLDRVAHEDENAMQEDEIFERKPTLANHVNDIPRSGLNEDGISRNSSGDELNMMAPIAVSDKKQNNNAPARKLGFGLIGSGKRTTVPSVFHEEDDEDVDDKKMRPLVPIDYSTEELQAVQTNASGAQPNLVAAAEFAKRISGVNPKDEKADVDRERSRRSSDKQNLREQGRNDDESSRSKDESKAKMHDRNMDRVKSRGDKPKAENKKLLDAKQLIDMIPKTKEDLFVYEINWDVYDKHQLHERMRPWISKKITEFLGEEEATLVDYIVSCIKDHVQASTMLEMLQSILDDESEMFVLKMWRMLIFEIKKVESGLSMKSKS</sequence>
<feature type="compositionally biased region" description="Basic and acidic residues" evidence="3">
    <location>
        <begin position="469"/>
        <end position="528"/>
    </location>
</feature>
<gene>
    <name evidence="6" type="ORF">ZIOFF_067189</name>
</gene>
<feature type="compositionally biased region" description="Basic and acidic residues" evidence="3">
    <location>
        <begin position="641"/>
        <end position="657"/>
    </location>
</feature>
<dbReference type="GO" id="GO:0006397">
    <property type="term" value="P:mRNA processing"/>
    <property type="evidence" value="ECO:0007669"/>
    <property type="project" value="UniProtKB-KW"/>
</dbReference>
<feature type="region of interest" description="Disordered" evidence="3">
    <location>
        <begin position="789"/>
        <end position="853"/>
    </location>
</feature>
<dbReference type="PROSITE" id="PS51025">
    <property type="entry name" value="PWI"/>
    <property type="match status" value="1"/>
</dbReference>
<feature type="compositionally biased region" description="Basic and acidic residues" evidence="3">
    <location>
        <begin position="595"/>
        <end position="620"/>
    </location>
</feature>
<dbReference type="FunFam" id="1.20.1390.10:FF:000008">
    <property type="entry name" value="RNA Binding Motif protein homolog"/>
    <property type="match status" value="1"/>
</dbReference>
<dbReference type="PANTHER" id="PTHR47334:SF2">
    <property type="entry name" value="RNA-BINDING MOTIF PROTEIN 25"/>
    <property type="match status" value="1"/>
</dbReference>
<comment type="caution">
    <text evidence="6">The sequence shown here is derived from an EMBL/GenBank/DDBJ whole genome shotgun (WGS) entry which is preliminary data.</text>
</comment>
<dbReference type="Gene3D" id="3.30.70.330">
    <property type="match status" value="1"/>
</dbReference>
<feature type="compositionally biased region" description="Basic and acidic residues" evidence="3">
    <location>
        <begin position="439"/>
        <end position="456"/>
    </location>
</feature>
<name>A0A8J5C5G9_ZINOF</name>
<proteinExistence type="predicted"/>
<evidence type="ECO:0000313" key="6">
    <source>
        <dbReference type="EMBL" id="KAG6473275.1"/>
    </source>
</evidence>
<feature type="domain" description="PWI" evidence="5">
    <location>
        <begin position="871"/>
        <end position="968"/>
    </location>
</feature>
<feature type="region of interest" description="Disordered" evidence="3">
    <location>
        <begin position="1"/>
        <end position="64"/>
    </location>
</feature>
<evidence type="ECO:0000256" key="3">
    <source>
        <dbReference type="SAM" id="MobiDB-lite"/>
    </source>
</evidence>
<dbReference type="SMART" id="SM00360">
    <property type="entry name" value="RRM"/>
    <property type="match status" value="1"/>
</dbReference>
<dbReference type="PANTHER" id="PTHR47334">
    <property type="entry name" value="SPLICING FACTOR PWI DOMAIN-CONTAINING PROTEIN / RNA RECOGNITION MOTIF (RRM)-CONTAINING PROTEIN"/>
    <property type="match status" value="1"/>
</dbReference>
<reference evidence="6 7" key="1">
    <citation type="submission" date="2020-08" db="EMBL/GenBank/DDBJ databases">
        <title>Plant Genome Project.</title>
        <authorList>
            <person name="Zhang R.-G."/>
        </authorList>
    </citation>
    <scope>NUCLEOTIDE SEQUENCE [LARGE SCALE GENOMIC DNA]</scope>
    <source>
        <tissue evidence="6">Rhizome</tissue>
    </source>
</reference>
<feature type="compositionally biased region" description="Low complexity" evidence="3">
    <location>
        <begin position="23"/>
        <end position="60"/>
    </location>
</feature>
<dbReference type="Gene3D" id="1.20.1390.10">
    <property type="entry name" value="PWI domain"/>
    <property type="match status" value="1"/>
</dbReference>
<dbReference type="InterPro" id="IPR036483">
    <property type="entry name" value="PWI_dom_sf"/>
</dbReference>
<dbReference type="AlphaFoldDB" id="A0A8J5C5G9"/>
<dbReference type="InterPro" id="IPR000504">
    <property type="entry name" value="RRM_dom"/>
</dbReference>
<evidence type="ECO:0000259" key="4">
    <source>
        <dbReference type="PROSITE" id="PS50102"/>
    </source>
</evidence>